<comment type="caution">
    <text evidence="5">The sequence shown here is derived from an EMBL/GenBank/DDBJ whole genome shotgun (WGS) entry which is preliminary data.</text>
</comment>
<organism evidence="5 6">
    <name type="scientific">Franconibacter pulveris</name>
    <dbReference type="NCBI Taxonomy" id="435910"/>
    <lineage>
        <taxon>Bacteria</taxon>
        <taxon>Pseudomonadati</taxon>
        <taxon>Pseudomonadota</taxon>
        <taxon>Gammaproteobacteria</taxon>
        <taxon>Enterobacterales</taxon>
        <taxon>Enterobacteriaceae</taxon>
        <taxon>Franconibacter</taxon>
    </lineage>
</organism>
<reference evidence="5 6" key="1">
    <citation type="submission" date="2015-06" db="EMBL/GenBank/DDBJ databases">
        <title>Genome sequencing of Cronobacter sp. strain DJ34 isolated from petroleum contaminated sludge of Duliajan Oil Fields, Assam, India.</title>
        <authorList>
            <person name="Pal S."/>
            <person name="Banerjee T.D."/>
            <person name="Roy A."/>
            <person name="Sar P."/>
            <person name="Kazy S.K."/>
        </authorList>
    </citation>
    <scope>NUCLEOTIDE SEQUENCE [LARGE SCALE GENOMIC DNA]</scope>
    <source>
        <strain evidence="5 6">DJ34</strain>
    </source>
</reference>
<dbReference type="InterPro" id="IPR009057">
    <property type="entry name" value="Homeodomain-like_sf"/>
</dbReference>
<dbReference type="InterPro" id="IPR011051">
    <property type="entry name" value="RmlC_Cupin_sf"/>
</dbReference>
<dbReference type="Pfam" id="PF12852">
    <property type="entry name" value="Cupin_6"/>
    <property type="match status" value="1"/>
</dbReference>
<dbReference type="InterPro" id="IPR032783">
    <property type="entry name" value="AraC_lig"/>
</dbReference>
<dbReference type="SUPFAM" id="SSF51182">
    <property type="entry name" value="RmlC-like cupins"/>
    <property type="match status" value="1"/>
</dbReference>
<dbReference type="PANTHER" id="PTHR46796:SF13">
    <property type="entry name" value="HTH-TYPE TRANSCRIPTIONAL ACTIVATOR RHAS"/>
    <property type="match status" value="1"/>
</dbReference>
<keyword evidence="2" id="KW-0238">DNA-binding</keyword>
<dbReference type="SMART" id="SM00342">
    <property type="entry name" value="HTH_ARAC"/>
    <property type="match status" value="1"/>
</dbReference>
<dbReference type="STRING" id="1121863.GCA_000621185_01185"/>
<evidence type="ECO:0000313" key="6">
    <source>
        <dbReference type="Proteomes" id="UP000037315"/>
    </source>
</evidence>
<dbReference type="InterPro" id="IPR018060">
    <property type="entry name" value="HTH_AraC"/>
</dbReference>
<keyword evidence="1" id="KW-0805">Transcription regulation</keyword>
<name>A0A0J8VQE3_9ENTR</name>
<evidence type="ECO:0000259" key="4">
    <source>
        <dbReference type="PROSITE" id="PS01124"/>
    </source>
</evidence>
<dbReference type="Pfam" id="PF12833">
    <property type="entry name" value="HTH_18"/>
    <property type="match status" value="1"/>
</dbReference>
<dbReference type="OrthoDB" id="9783876at2"/>
<evidence type="ECO:0000256" key="2">
    <source>
        <dbReference type="ARBA" id="ARBA00023125"/>
    </source>
</evidence>
<accession>A0A0J8VQE3</accession>
<evidence type="ECO:0000256" key="1">
    <source>
        <dbReference type="ARBA" id="ARBA00023015"/>
    </source>
</evidence>
<dbReference type="PATRIC" id="fig|1656095.3.peg.1686"/>
<evidence type="ECO:0000256" key="3">
    <source>
        <dbReference type="ARBA" id="ARBA00023163"/>
    </source>
</evidence>
<dbReference type="PROSITE" id="PS01124">
    <property type="entry name" value="HTH_ARAC_FAMILY_2"/>
    <property type="match status" value="1"/>
</dbReference>
<keyword evidence="6" id="KW-1185">Reference proteome</keyword>
<evidence type="ECO:0000313" key="5">
    <source>
        <dbReference type="EMBL" id="KMV35683.1"/>
    </source>
</evidence>
<gene>
    <name evidence="5" type="ORF">ACH50_04985</name>
</gene>
<dbReference type="RefSeq" id="WP_048887472.1">
    <property type="nucleotide sequence ID" value="NZ_LFEJ01000009.1"/>
</dbReference>
<dbReference type="GO" id="GO:0003700">
    <property type="term" value="F:DNA-binding transcription factor activity"/>
    <property type="evidence" value="ECO:0007669"/>
    <property type="project" value="InterPro"/>
</dbReference>
<protein>
    <submittedName>
        <fullName evidence="5">AraC family transcriptional regulator</fullName>
    </submittedName>
</protein>
<dbReference type="PANTHER" id="PTHR46796">
    <property type="entry name" value="HTH-TYPE TRANSCRIPTIONAL ACTIVATOR RHAS-RELATED"/>
    <property type="match status" value="1"/>
</dbReference>
<proteinExistence type="predicted"/>
<sequence length="311" mass="33946">MTDPLAEVIAMLKLRAALSKTITGTDAWRVRRSEQGQPFYCAVLEGACRLELEHHDPLTLNAGDFVLIPAAYHFALTSIIPPAADAEDTLPVKVADGHFRLGDLHAPAQVLALVGHCVSDSSDAGLLVSLLPEFVLARDEKRLALLVALLRDEAQAQRSGKDFILARIIELLFIEAIRSTETLATPGLMRGLADPRIAQAIRLIHQQPARRWTVKELASGCALSRSTLFERFTAMTGITPMGYLQSWRMTLAMQLLCRSDVSISAVAEHIGYNSASAFSVAFTRYVGLPPGRYAQQRSGKHTDVNNSGFTV</sequence>
<dbReference type="EMBL" id="LFEJ01000009">
    <property type="protein sequence ID" value="KMV35683.1"/>
    <property type="molecule type" value="Genomic_DNA"/>
</dbReference>
<dbReference type="SUPFAM" id="SSF46689">
    <property type="entry name" value="Homeodomain-like"/>
    <property type="match status" value="2"/>
</dbReference>
<dbReference type="PROSITE" id="PS00041">
    <property type="entry name" value="HTH_ARAC_FAMILY_1"/>
    <property type="match status" value="1"/>
</dbReference>
<dbReference type="Gene3D" id="1.10.10.60">
    <property type="entry name" value="Homeodomain-like"/>
    <property type="match status" value="2"/>
</dbReference>
<dbReference type="GO" id="GO:0043565">
    <property type="term" value="F:sequence-specific DNA binding"/>
    <property type="evidence" value="ECO:0007669"/>
    <property type="project" value="InterPro"/>
</dbReference>
<feature type="domain" description="HTH araC/xylS-type" evidence="4">
    <location>
        <begin position="198"/>
        <end position="296"/>
    </location>
</feature>
<dbReference type="AlphaFoldDB" id="A0A0J8VQE3"/>
<dbReference type="InterPro" id="IPR050204">
    <property type="entry name" value="AraC_XylS_family_regulators"/>
</dbReference>
<dbReference type="InterPro" id="IPR018062">
    <property type="entry name" value="HTH_AraC-typ_CS"/>
</dbReference>
<dbReference type="Proteomes" id="UP000037315">
    <property type="component" value="Unassembled WGS sequence"/>
</dbReference>
<keyword evidence="3" id="KW-0804">Transcription</keyword>